<protein>
    <recommendedName>
        <fullName evidence="3">VOC domain-containing protein</fullName>
    </recommendedName>
</protein>
<dbReference type="RefSeq" id="WP_052415516.1">
    <property type="nucleotide sequence ID" value="NZ_BBNQ01000019.1"/>
</dbReference>
<comment type="caution">
    <text evidence="1">The sequence shown here is derived from an EMBL/GenBank/DDBJ whole genome shotgun (WGS) entry which is preliminary data.</text>
</comment>
<gene>
    <name evidence="1" type="ORF">JCM19300_4594</name>
</gene>
<organism evidence="1 2">
    <name type="scientific">Algibacter lectus</name>
    <dbReference type="NCBI Taxonomy" id="221126"/>
    <lineage>
        <taxon>Bacteria</taxon>
        <taxon>Pseudomonadati</taxon>
        <taxon>Bacteroidota</taxon>
        <taxon>Flavobacteriia</taxon>
        <taxon>Flavobacteriales</taxon>
        <taxon>Flavobacteriaceae</taxon>
        <taxon>Algibacter</taxon>
    </lineage>
</organism>
<dbReference type="SUPFAM" id="SSF54593">
    <property type="entry name" value="Glyoxalase/Bleomycin resistance protein/Dihydroxybiphenyl dioxygenase"/>
    <property type="match status" value="1"/>
</dbReference>
<dbReference type="InterPro" id="IPR029068">
    <property type="entry name" value="Glyas_Bleomycin-R_OHBP_Dase"/>
</dbReference>
<dbReference type="AlphaFoldDB" id="A0A090VMI8"/>
<dbReference type="EMBL" id="BBNQ01000019">
    <property type="protein sequence ID" value="GAL64499.1"/>
    <property type="molecule type" value="Genomic_DNA"/>
</dbReference>
<evidence type="ECO:0000313" key="2">
    <source>
        <dbReference type="Proteomes" id="UP000029644"/>
    </source>
</evidence>
<dbReference type="Gene3D" id="3.10.180.10">
    <property type="entry name" value="2,3-Dihydroxybiphenyl 1,2-Dioxygenase, domain 1"/>
    <property type="match status" value="1"/>
</dbReference>
<sequence>MKIEEITLFTNQIEKQKLFYQEVVDFDLVFDSEEKITFKTGKSLLSFEYKETVNSAHFAFNIPSNKIDEALLWLQKRVAILPDGENLISNFESWNAKAIYFYDADKNIVEFIARKDLNQNSVEQFSAKEIISISEIAMVTTNISPLYKAISGIKPISIFDGNINRFCALGNHDGLFILIDKTVKTWHPTGELVHTADFVIKGDYNFKYIAGEVLST</sequence>
<dbReference type="Proteomes" id="UP000029644">
    <property type="component" value="Unassembled WGS sequence"/>
</dbReference>
<reference evidence="1 2" key="1">
    <citation type="journal article" date="2014" name="Genome Announc.">
        <title>Draft Genome Sequences of Marine Flavobacterium Algibacter lectus Strains SS8 and NR4.</title>
        <authorList>
            <person name="Takatani N."/>
            <person name="Nakanishi M."/>
            <person name="Meirelles P."/>
            <person name="Mino S."/>
            <person name="Suda W."/>
            <person name="Oshima K."/>
            <person name="Hattori M."/>
            <person name="Ohkuma M."/>
            <person name="Hosokawa M."/>
            <person name="Miyashita K."/>
            <person name="Thompson F.L."/>
            <person name="Niwa A."/>
            <person name="Sawabe T."/>
            <person name="Sawabe T."/>
        </authorList>
    </citation>
    <scope>NUCLEOTIDE SEQUENCE [LARGE SCALE GENOMIC DNA]</scope>
    <source>
        <strain evidence="1 2">JCM 19300</strain>
    </source>
</reference>
<dbReference type="OrthoDB" id="2703022at2"/>
<name>A0A090VMI8_9FLAO</name>
<evidence type="ECO:0008006" key="3">
    <source>
        <dbReference type="Google" id="ProtNLM"/>
    </source>
</evidence>
<evidence type="ECO:0000313" key="1">
    <source>
        <dbReference type="EMBL" id="GAL64499.1"/>
    </source>
</evidence>
<proteinExistence type="predicted"/>
<accession>A0A090VMI8</accession>